<feature type="region of interest" description="Disordered" evidence="1">
    <location>
        <begin position="98"/>
        <end position="118"/>
    </location>
</feature>
<comment type="caution">
    <text evidence="2">The sequence shown here is derived from an EMBL/GenBank/DDBJ whole genome shotgun (WGS) entry which is preliminary data.</text>
</comment>
<keyword evidence="3" id="KW-1185">Reference proteome</keyword>
<accession>A0A917Q6Y2</accession>
<gene>
    <name evidence="2" type="ORF">GCM10011591_00890</name>
</gene>
<dbReference type="AlphaFoldDB" id="A0A917Q6Y2"/>
<dbReference type="Proteomes" id="UP000612956">
    <property type="component" value="Unassembled WGS sequence"/>
</dbReference>
<organism evidence="2 3">
    <name type="scientific">Nocardia camponoti</name>
    <dbReference type="NCBI Taxonomy" id="1616106"/>
    <lineage>
        <taxon>Bacteria</taxon>
        <taxon>Bacillati</taxon>
        <taxon>Actinomycetota</taxon>
        <taxon>Actinomycetes</taxon>
        <taxon>Mycobacteriales</taxon>
        <taxon>Nocardiaceae</taxon>
        <taxon>Nocardia</taxon>
    </lineage>
</organism>
<protein>
    <submittedName>
        <fullName evidence="2">Uncharacterized protein</fullName>
    </submittedName>
</protein>
<evidence type="ECO:0000256" key="1">
    <source>
        <dbReference type="SAM" id="MobiDB-lite"/>
    </source>
</evidence>
<name>A0A917Q6Y2_9NOCA</name>
<sequence length="118" mass="12812">MDDFELDLPSVTPPETTGRVLDIDAVCLHHPLTDGAPEGDERYAYVCCVDGTTVRLPHSLDEWASETLAVNFDLRATGLPSIFPCRIEFGIRDSGPYAIPAEHGRAPRPSRNPGVPAV</sequence>
<proteinExistence type="predicted"/>
<reference evidence="2" key="1">
    <citation type="journal article" date="2014" name="Int. J. Syst. Evol. Microbiol.">
        <title>Complete genome sequence of Corynebacterium casei LMG S-19264T (=DSM 44701T), isolated from a smear-ripened cheese.</title>
        <authorList>
            <consortium name="US DOE Joint Genome Institute (JGI-PGF)"/>
            <person name="Walter F."/>
            <person name="Albersmeier A."/>
            <person name="Kalinowski J."/>
            <person name="Ruckert C."/>
        </authorList>
    </citation>
    <scope>NUCLEOTIDE SEQUENCE</scope>
    <source>
        <strain evidence="2">CGMCC 4.7278</strain>
    </source>
</reference>
<dbReference type="RefSeq" id="WP_188826709.1">
    <property type="nucleotide sequence ID" value="NZ_BMMW01000001.1"/>
</dbReference>
<dbReference type="EMBL" id="BMMW01000001">
    <property type="protein sequence ID" value="GGK33059.1"/>
    <property type="molecule type" value="Genomic_DNA"/>
</dbReference>
<evidence type="ECO:0000313" key="2">
    <source>
        <dbReference type="EMBL" id="GGK33059.1"/>
    </source>
</evidence>
<evidence type="ECO:0000313" key="3">
    <source>
        <dbReference type="Proteomes" id="UP000612956"/>
    </source>
</evidence>
<reference evidence="2" key="2">
    <citation type="submission" date="2020-09" db="EMBL/GenBank/DDBJ databases">
        <authorList>
            <person name="Sun Q."/>
            <person name="Zhou Y."/>
        </authorList>
    </citation>
    <scope>NUCLEOTIDE SEQUENCE</scope>
    <source>
        <strain evidence="2">CGMCC 4.7278</strain>
    </source>
</reference>